<dbReference type="AlphaFoldDB" id="A0AAW2MSV3"/>
<keyword evidence="3 7" id="KW-0812">Transmembrane</keyword>
<dbReference type="InterPro" id="IPR002528">
    <property type="entry name" value="MATE_fam"/>
</dbReference>
<keyword evidence="4" id="KW-0201">Cytochrome c-type biogenesis</keyword>
<evidence type="ECO:0000256" key="4">
    <source>
        <dbReference type="ARBA" id="ARBA00022748"/>
    </source>
</evidence>
<dbReference type="PANTHER" id="PTHR31566:SF0">
    <property type="entry name" value="CYTOCHROME C BIOGENESIS PROTEIN CCS1, CHLOROPLASTIC"/>
    <property type="match status" value="1"/>
</dbReference>
<comment type="caution">
    <text evidence="10">The sequence shown here is derived from an EMBL/GenBank/DDBJ whole genome shotgun (WGS) entry which is preliminary data.</text>
</comment>
<dbReference type="GO" id="GO:0016020">
    <property type="term" value="C:membrane"/>
    <property type="evidence" value="ECO:0007669"/>
    <property type="project" value="UniProtKB-SubCell"/>
</dbReference>
<dbReference type="EMBL" id="JACGWJ010000021">
    <property type="protein sequence ID" value="KAL0334772.1"/>
    <property type="molecule type" value="Genomic_DNA"/>
</dbReference>
<organism evidence="10">
    <name type="scientific">Sesamum radiatum</name>
    <name type="common">Black benniseed</name>
    <dbReference type="NCBI Taxonomy" id="300843"/>
    <lineage>
        <taxon>Eukaryota</taxon>
        <taxon>Viridiplantae</taxon>
        <taxon>Streptophyta</taxon>
        <taxon>Embryophyta</taxon>
        <taxon>Tracheophyta</taxon>
        <taxon>Spermatophyta</taxon>
        <taxon>Magnoliopsida</taxon>
        <taxon>eudicotyledons</taxon>
        <taxon>Gunneridae</taxon>
        <taxon>Pentapetalae</taxon>
        <taxon>asterids</taxon>
        <taxon>lamiids</taxon>
        <taxon>Lamiales</taxon>
        <taxon>Pedaliaceae</taxon>
        <taxon>Sesamum</taxon>
    </lineage>
</organism>
<name>A0AAW2MSV3_SESRA</name>
<dbReference type="Pfam" id="PF01554">
    <property type="entry name" value="MatE"/>
    <property type="match status" value="1"/>
</dbReference>
<evidence type="ECO:0000313" key="10">
    <source>
        <dbReference type="EMBL" id="KAL0334772.1"/>
    </source>
</evidence>
<dbReference type="PANTHER" id="PTHR31566">
    <property type="entry name" value="CYTOCHROME C BIOGENESIS PROTEIN CCS1, CHLOROPLASTIC"/>
    <property type="match status" value="1"/>
</dbReference>
<dbReference type="GO" id="GO:0042910">
    <property type="term" value="F:xenobiotic transmembrane transporter activity"/>
    <property type="evidence" value="ECO:0007669"/>
    <property type="project" value="InterPro"/>
</dbReference>
<gene>
    <name evidence="10" type="ORF">Sradi_4689100</name>
</gene>
<comment type="similarity">
    <text evidence="2 7">Belongs to the multi antimicrobial extrusion (MATE) (TC 2.A.66.1) family.</text>
</comment>
<dbReference type="InterPro" id="IPR023494">
    <property type="entry name" value="Cyt_c_bgen_Ccs1/CcsB/ResB"/>
</dbReference>
<dbReference type="InterPro" id="IPR007816">
    <property type="entry name" value="ResB-like_domain"/>
</dbReference>
<feature type="domain" description="ResB-like" evidence="9">
    <location>
        <begin position="140"/>
        <end position="401"/>
    </location>
</feature>
<dbReference type="Pfam" id="PF05140">
    <property type="entry name" value="ResB"/>
    <property type="match status" value="2"/>
</dbReference>
<feature type="domain" description="ResB-like" evidence="9">
    <location>
        <begin position="451"/>
        <end position="544"/>
    </location>
</feature>
<dbReference type="GO" id="GO:0017004">
    <property type="term" value="P:cytochrome complex assembly"/>
    <property type="evidence" value="ECO:0007669"/>
    <property type="project" value="UniProtKB-KW"/>
</dbReference>
<feature type="transmembrane region" description="Helical" evidence="7">
    <location>
        <begin position="504"/>
        <end position="522"/>
    </location>
</feature>
<feature type="transmembrane region" description="Helical" evidence="7">
    <location>
        <begin position="199"/>
        <end position="218"/>
    </location>
</feature>
<reference evidence="10" key="2">
    <citation type="journal article" date="2024" name="Plant">
        <title>Genomic evolution and insights into agronomic trait innovations of Sesamum species.</title>
        <authorList>
            <person name="Miao H."/>
            <person name="Wang L."/>
            <person name="Qu L."/>
            <person name="Liu H."/>
            <person name="Sun Y."/>
            <person name="Le M."/>
            <person name="Wang Q."/>
            <person name="Wei S."/>
            <person name="Zheng Y."/>
            <person name="Lin W."/>
            <person name="Duan Y."/>
            <person name="Cao H."/>
            <person name="Xiong S."/>
            <person name="Wang X."/>
            <person name="Wei L."/>
            <person name="Li C."/>
            <person name="Ma Q."/>
            <person name="Ju M."/>
            <person name="Zhao R."/>
            <person name="Li G."/>
            <person name="Mu C."/>
            <person name="Tian Q."/>
            <person name="Mei H."/>
            <person name="Zhang T."/>
            <person name="Gao T."/>
            <person name="Zhang H."/>
        </authorList>
    </citation>
    <scope>NUCLEOTIDE SEQUENCE</scope>
    <source>
        <strain evidence="10">G02</strain>
    </source>
</reference>
<keyword evidence="6 7" id="KW-0472">Membrane</keyword>
<comment type="subcellular location">
    <subcellularLocation>
        <location evidence="1">Membrane</location>
        <topology evidence="1">Multi-pass membrane protein</topology>
    </subcellularLocation>
</comment>
<evidence type="ECO:0000256" key="3">
    <source>
        <dbReference type="ARBA" id="ARBA00022692"/>
    </source>
</evidence>
<dbReference type="GO" id="GO:0015297">
    <property type="term" value="F:antiporter activity"/>
    <property type="evidence" value="ECO:0007669"/>
    <property type="project" value="InterPro"/>
</dbReference>
<feature type="transmembrane region" description="Helical" evidence="7">
    <location>
        <begin position="131"/>
        <end position="158"/>
    </location>
</feature>
<evidence type="ECO:0000256" key="1">
    <source>
        <dbReference type="ARBA" id="ARBA00004141"/>
    </source>
</evidence>
<evidence type="ECO:0000256" key="6">
    <source>
        <dbReference type="ARBA" id="ARBA00023136"/>
    </source>
</evidence>
<accession>A0AAW2MSV3</accession>
<feature type="transmembrane region" description="Helical" evidence="7">
    <location>
        <begin position="586"/>
        <end position="609"/>
    </location>
</feature>
<dbReference type="HAMAP" id="MF_01392">
    <property type="entry name" value="CytC_Ccs1"/>
    <property type="match status" value="1"/>
</dbReference>
<feature type="transmembrane region" description="Helical" evidence="7">
    <location>
        <begin position="800"/>
        <end position="823"/>
    </location>
</feature>
<feature type="region of interest" description="Disordered" evidence="8">
    <location>
        <begin position="64"/>
        <end position="119"/>
    </location>
</feature>
<evidence type="ECO:0000259" key="9">
    <source>
        <dbReference type="Pfam" id="PF05140"/>
    </source>
</evidence>
<feature type="transmembrane region" description="Helical" evidence="7">
    <location>
        <begin position="665"/>
        <end position="686"/>
    </location>
</feature>
<comment type="caution">
    <text evidence="7">Lacks conserved residue(s) required for the propagation of feature annotation.</text>
</comment>
<proteinExistence type="inferred from homology"/>
<keyword evidence="5 7" id="KW-1133">Transmembrane helix</keyword>
<evidence type="ECO:0000256" key="7">
    <source>
        <dbReference type="RuleBase" id="RU004914"/>
    </source>
</evidence>
<sequence length="845" mass="92439">MKTLNSSTISKMHTYNIKNAFRLRTQFSFPNDSFVCSLCSSKNGGSFTLTLSFSSSKRKMVFSKLQTSQDKSNAKGKKKSLRAPTTTKIEAPEPGGAPAVSGESGGGSVPPQPPGSKKVGSWKLKGLPKRVLALLSNLPLALAEMFAVAALMALGTFIDQGEAPDFYFQKYPEDNPILGFFTWRWILTLGFDHMFSSPLFLGTLSLLGASLMACTYTTQIPIVKVARRWSFLHSAEAIRKQEYSDTLPRASIQDLGVILMGAGYEVFLKGPSLYAFKGLAGRFAPIGVHLALLLVMVGGTLSAAGSFRGSVTVPQGLNFVIGDVLGPSGFLSTPSESFNTEVHVNRFYMDYYNSGEISQFHSDLSLFDLNGKEIMRKTISVNDPLRYGGITIYQTDWSLSALQIMKDDEGPFNLAMAPLKINGDKKLYGTFLPVGDADSTNLKGISMLARDMQSVVLYDQEGKFAGVRRPNSKLPIDIDGMRIVVLDAIGSTGLDIKTDPGVPIVYAGFGALMLTTCISFLSHSQIWALQDGTSVVVGVKQQSKESRHLLSKIEQRAFEIETRYDHGNGKSIGARTWDESKKMWEIAAPAILTAVAQFSIGFVTIAFCGHLGEVELAAVSVVQNVLEGFVFGIMLGMGSALETLCGQAVGAGQYEMLGLYLQRSFIITTVTAFLLLPLYIFTSLILNLLRQDKEISALAGKYSLWVIPQLFAYALNFPVQKFQLAQSRIWVMTTIAIVVFGFHALLNWIVVIKLDKGLLGAAIAANVSWWIVVLAQLAYVVSGCFPESWTGLSLLAFKSLVSFMKLSLASALMQWYMLGYATLKHKRHDWSKDGKLELKMAFEDI</sequence>
<feature type="transmembrane region" description="Helical" evidence="7">
    <location>
        <begin position="729"/>
        <end position="751"/>
    </location>
</feature>
<evidence type="ECO:0000256" key="8">
    <source>
        <dbReference type="SAM" id="MobiDB-lite"/>
    </source>
</evidence>
<feature type="transmembrane region" description="Helical" evidence="7">
    <location>
        <begin position="698"/>
        <end position="717"/>
    </location>
</feature>
<evidence type="ECO:0000256" key="2">
    <source>
        <dbReference type="ARBA" id="ARBA00010199"/>
    </source>
</evidence>
<reference evidence="10" key="1">
    <citation type="submission" date="2020-06" db="EMBL/GenBank/DDBJ databases">
        <authorList>
            <person name="Li T."/>
            <person name="Hu X."/>
            <person name="Zhang T."/>
            <person name="Song X."/>
            <person name="Zhang H."/>
            <person name="Dai N."/>
            <person name="Sheng W."/>
            <person name="Hou X."/>
            <person name="Wei L."/>
        </authorList>
    </citation>
    <scope>NUCLEOTIDE SEQUENCE</scope>
    <source>
        <strain evidence="10">G02</strain>
        <tissue evidence="10">Leaf</tissue>
    </source>
</reference>
<protein>
    <recommendedName>
        <fullName evidence="7">Protein DETOXIFICATION</fullName>
    </recommendedName>
    <alternativeName>
        <fullName evidence="7">Multidrug and toxic compound extrusion protein</fullName>
    </alternativeName>
</protein>
<feature type="transmembrane region" description="Helical" evidence="7">
    <location>
        <begin position="758"/>
        <end position="780"/>
    </location>
</feature>
<evidence type="ECO:0000256" key="5">
    <source>
        <dbReference type="ARBA" id="ARBA00022989"/>
    </source>
</evidence>